<evidence type="ECO:0000313" key="1">
    <source>
        <dbReference type="EMBL" id="WVZ81246.1"/>
    </source>
</evidence>
<dbReference type="EMBL" id="CP144750">
    <property type="protein sequence ID" value="WVZ81247.1"/>
    <property type="molecule type" value="Genomic_DNA"/>
</dbReference>
<evidence type="ECO:0000313" key="2">
    <source>
        <dbReference type="Proteomes" id="UP001341281"/>
    </source>
</evidence>
<accession>A0AAQ3X190</accession>
<dbReference type="Proteomes" id="UP001341281">
    <property type="component" value="Chromosome 06"/>
</dbReference>
<proteinExistence type="predicted"/>
<keyword evidence="2" id="KW-1185">Reference proteome</keyword>
<name>A0AAQ3X190_PASNO</name>
<dbReference type="AlphaFoldDB" id="A0AAQ3X190"/>
<organism evidence="1 2">
    <name type="scientific">Paspalum notatum var. saurae</name>
    <dbReference type="NCBI Taxonomy" id="547442"/>
    <lineage>
        <taxon>Eukaryota</taxon>
        <taxon>Viridiplantae</taxon>
        <taxon>Streptophyta</taxon>
        <taxon>Embryophyta</taxon>
        <taxon>Tracheophyta</taxon>
        <taxon>Spermatophyta</taxon>
        <taxon>Magnoliopsida</taxon>
        <taxon>Liliopsida</taxon>
        <taxon>Poales</taxon>
        <taxon>Poaceae</taxon>
        <taxon>PACMAD clade</taxon>
        <taxon>Panicoideae</taxon>
        <taxon>Andropogonodae</taxon>
        <taxon>Paspaleae</taxon>
        <taxon>Paspalinae</taxon>
        <taxon>Paspalum</taxon>
    </lineage>
</organism>
<dbReference type="EMBL" id="CP144750">
    <property type="protein sequence ID" value="WVZ81246.1"/>
    <property type="molecule type" value="Genomic_DNA"/>
</dbReference>
<protein>
    <submittedName>
        <fullName evidence="1">Uncharacterized protein</fullName>
    </submittedName>
</protein>
<gene>
    <name evidence="1" type="ORF">U9M48_028642</name>
</gene>
<sequence length="87" mass="9569">MARPRSNLGRRLLRPAASRRPLLLQVLSTTPSISDAASLWRDASLEQLPAAQKLLHVRRRPCSLLQLSTNIGACLVFDELSRPQAAA</sequence>
<reference evidence="1 2" key="1">
    <citation type="submission" date="2024-02" db="EMBL/GenBank/DDBJ databases">
        <title>High-quality chromosome-scale genome assembly of Pensacola bahiagrass (Paspalum notatum Flugge var. saurae).</title>
        <authorList>
            <person name="Vega J.M."/>
            <person name="Podio M."/>
            <person name="Orjuela J."/>
            <person name="Siena L.A."/>
            <person name="Pessino S.C."/>
            <person name="Combes M.C."/>
            <person name="Mariac C."/>
            <person name="Albertini E."/>
            <person name="Pupilli F."/>
            <person name="Ortiz J.P.A."/>
            <person name="Leblanc O."/>
        </authorList>
    </citation>
    <scope>NUCLEOTIDE SEQUENCE [LARGE SCALE GENOMIC DNA]</scope>
    <source>
        <strain evidence="1">R1</strain>
        <tissue evidence="1">Leaf</tissue>
    </source>
</reference>